<protein>
    <submittedName>
        <fullName evidence="1">Uncharacterized protein</fullName>
    </submittedName>
</protein>
<reference evidence="1" key="1">
    <citation type="journal article" date="2020" name="Nature">
        <title>Giant virus diversity and host interactions through global metagenomics.</title>
        <authorList>
            <person name="Schulz F."/>
            <person name="Roux S."/>
            <person name="Paez-Espino D."/>
            <person name="Jungbluth S."/>
            <person name="Walsh D.A."/>
            <person name="Denef V.J."/>
            <person name="McMahon K.D."/>
            <person name="Konstantinidis K.T."/>
            <person name="Eloe-Fadrosh E.A."/>
            <person name="Kyrpides N.C."/>
            <person name="Woyke T."/>
        </authorList>
    </citation>
    <scope>NUCLEOTIDE SEQUENCE</scope>
    <source>
        <strain evidence="1">GVMAG-M-3300023179-90</strain>
    </source>
</reference>
<organism evidence="1">
    <name type="scientific">viral metagenome</name>
    <dbReference type="NCBI Taxonomy" id="1070528"/>
    <lineage>
        <taxon>unclassified sequences</taxon>
        <taxon>metagenomes</taxon>
        <taxon>organismal metagenomes</taxon>
    </lineage>
</organism>
<dbReference type="EMBL" id="MN739921">
    <property type="protein sequence ID" value="QHT77753.1"/>
    <property type="molecule type" value="Genomic_DNA"/>
</dbReference>
<sequence length="185" mass="22154">MRIITTQKHKTPNKMNLFILSLNFQECAEYLFDKHVSKILLEAVQMLCTTIQVIDSDNEIQNHIKLYKIAHKNHPVTIWMRTSLENYIWTLDLVEAMHNEWKYRYDHPADKMHKSYIVATYLRKYAPTADKFPQTGLTPFALAMPVECKSLDAIESYRKYYQTPEKRKIASWKKREKPNWYINHE</sequence>
<proteinExistence type="predicted"/>
<name>A0A6C0HCN2_9ZZZZ</name>
<accession>A0A6C0HCN2</accession>
<dbReference type="AlphaFoldDB" id="A0A6C0HCN2"/>
<evidence type="ECO:0000313" key="1">
    <source>
        <dbReference type="EMBL" id="QHT77753.1"/>
    </source>
</evidence>